<dbReference type="Proteomes" id="UP000565089">
    <property type="component" value="Unassembled WGS sequence"/>
</dbReference>
<proteinExistence type="predicted"/>
<dbReference type="RefSeq" id="WP_184909573.1">
    <property type="nucleotide sequence ID" value="NZ_JACHMS010000001.1"/>
</dbReference>
<feature type="signal peptide" evidence="6">
    <location>
        <begin position="1"/>
        <end position="49"/>
    </location>
</feature>
<dbReference type="PANTHER" id="PTHR23221:SF7">
    <property type="entry name" value="PHOSPHATIDYLINOSITOL-GLYCAN-SPECIFIC PHOSPHOLIPASE D"/>
    <property type="match status" value="1"/>
</dbReference>
<keyword evidence="8" id="KW-1185">Reference proteome</keyword>
<dbReference type="PROSITE" id="PS51470">
    <property type="entry name" value="FG_GAP"/>
    <property type="match status" value="2"/>
</dbReference>
<comment type="caution">
    <text evidence="7">The sequence shown here is derived from an EMBL/GenBank/DDBJ whole genome shotgun (WGS) entry which is preliminary data.</text>
</comment>
<dbReference type="InterPro" id="IPR013517">
    <property type="entry name" value="FG-GAP"/>
</dbReference>
<evidence type="ECO:0000256" key="3">
    <source>
        <dbReference type="ARBA" id="ARBA00022801"/>
    </source>
</evidence>
<evidence type="ECO:0000256" key="4">
    <source>
        <dbReference type="ARBA" id="ARBA00023180"/>
    </source>
</evidence>
<evidence type="ECO:0000256" key="6">
    <source>
        <dbReference type="SAM" id="SignalP"/>
    </source>
</evidence>
<dbReference type="Pfam" id="PF01839">
    <property type="entry name" value="FG-GAP"/>
    <property type="match status" value="3"/>
</dbReference>
<sequence length="509" mass="50962">MQQHERPSGRRSVSVRPSRRPRVRLALATAAAAALTGTLLSATAGTAAAADGTYAARADFNGDHIGDVAFSASGAYVSGKKDAGQLVVLYGTKTGVSSAKRSAISQNTTGNPGTAETGDVFGADSAYADFNGDGYDDLAVSSPMEDVGSDKDGGAVAVLWGSAQGITGKGVSIADAAPTKHDRWGRNLAAGDFDGDGKADLAVGNTSNTIYVLKGGISASGTAVEGRYGVKAPVQASGDGSGPLNITAGDVNGDHRTDLVVDGFETATGQYWNTNYLLPGTSTGLSAAGAQPLKSGVITGIGDVNGDGFGDIVTGMHWNKTDDGVTFPGASDGGKVWITYGTPDGAGSTTGITQNTGNVPGSSEKNDYFGYELDLGDVNGDSFQDLVVGVAGEDIGSVTDAGQLVVLYGSASGINTSSGTQSFAQSTAGVPGSDEKGDFLGADVKLEDVTGDGRADVLAGSYENDGNGAVLYLPSNGTKITATGSRTVSPSDSGVSTTGYPNFGANFAD</sequence>
<gene>
    <name evidence="7" type="ORF">BJ965_003580</name>
</gene>
<feature type="chain" id="PRO_5031399054" description="Integrin-like protein" evidence="6">
    <location>
        <begin position="50"/>
        <end position="509"/>
    </location>
</feature>
<name>A0A7W7DNJ1_9ACTN</name>
<keyword evidence="1 6" id="KW-0732">Signal</keyword>
<evidence type="ECO:0008006" key="9">
    <source>
        <dbReference type="Google" id="ProtNLM"/>
    </source>
</evidence>
<keyword evidence="2" id="KW-0677">Repeat</keyword>
<evidence type="ECO:0000256" key="5">
    <source>
        <dbReference type="SAM" id="MobiDB-lite"/>
    </source>
</evidence>
<keyword evidence="3" id="KW-0378">Hydrolase</keyword>
<dbReference type="EMBL" id="JACHMS010000001">
    <property type="protein sequence ID" value="MBB4713698.1"/>
    <property type="molecule type" value="Genomic_DNA"/>
</dbReference>
<evidence type="ECO:0000313" key="7">
    <source>
        <dbReference type="EMBL" id="MBB4713698.1"/>
    </source>
</evidence>
<dbReference type="Gene3D" id="2.130.10.130">
    <property type="entry name" value="Integrin alpha, N-terminal"/>
    <property type="match status" value="3"/>
</dbReference>
<keyword evidence="4" id="KW-0325">Glycoprotein</keyword>
<dbReference type="SUPFAM" id="SSF69318">
    <property type="entry name" value="Integrin alpha N-terminal domain"/>
    <property type="match status" value="1"/>
</dbReference>
<reference evidence="7 8" key="1">
    <citation type="submission" date="2020-08" db="EMBL/GenBank/DDBJ databases">
        <title>Sequencing the genomes of 1000 actinobacteria strains.</title>
        <authorList>
            <person name="Klenk H.-P."/>
        </authorList>
    </citation>
    <scope>NUCLEOTIDE SEQUENCE [LARGE SCALE GENOMIC DNA]</scope>
    <source>
        <strain evidence="7 8">DSM 40483</strain>
    </source>
</reference>
<evidence type="ECO:0000256" key="2">
    <source>
        <dbReference type="ARBA" id="ARBA00022737"/>
    </source>
</evidence>
<dbReference type="GO" id="GO:0016787">
    <property type="term" value="F:hydrolase activity"/>
    <property type="evidence" value="ECO:0007669"/>
    <property type="project" value="UniProtKB-KW"/>
</dbReference>
<feature type="region of interest" description="Disordered" evidence="5">
    <location>
        <begin position="1"/>
        <end position="20"/>
    </location>
</feature>
<dbReference type="InterPro" id="IPR013519">
    <property type="entry name" value="Int_alpha_beta-p"/>
</dbReference>
<accession>A0A7W7DNJ1</accession>
<evidence type="ECO:0000256" key="1">
    <source>
        <dbReference type="ARBA" id="ARBA00022729"/>
    </source>
</evidence>
<organism evidence="7 8">
    <name type="scientific">Streptomyces luteogriseus</name>
    <dbReference type="NCBI Taxonomy" id="68233"/>
    <lineage>
        <taxon>Bacteria</taxon>
        <taxon>Bacillati</taxon>
        <taxon>Actinomycetota</taxon>
        <taxon>Actinomycetes</taxon>
        <taxon>Kitasatosporales</taxon>
        <taxon>Streptomycetaceae</taxon>
        <taxon>Streptomyces</taxon>
    </lineage>
</organism>
<dbReference type="InterPro" id="IPR006311">
    <property type="entry name" value="TAT_signal"/>
</dbReference>
<evidence type="ECO:0000313" key="8">
    <source>
        <dbReference type="Proteomes" id="UP000565089"/>
    </source>
</evidence>
<dbReference type="SMART" id="SM00191">
    <property type="entry name" value="Int_alpha"/>
    <property type="match status" value="6"/>
</dbReference>
<dbReference type="InterPro" id="IPR028994">
    <property type="entry name" value="Integrin_alpha_N"/>
</dbReference>
<dbReference type="PROSITE" id="PS51318">
    <property type="entry name" value="TAT"/>
    <property type="match status" value="1"/>
</dbReference>
<dbReference type="PANTHER" id="PTHR23221">
    <property type="entry name" value="GLYCOSYLPHOSPHATIDYLINOSITOL PHOSPHOLIPASE D"/>
    <property type="match status" value="1"/>
</dbReference>
<dbReference type="AlphaFoldDB" id="A0A7W7DNJ1"/>
<protein>
    <recommendedName>
        <fullName evidence="9">Integrin-like protein</fullName>
    </recommendedName>
</protein>
<dbReference type="GeneID" id="95795555"/>